<feature type="transmembrane region" description="Helical" evidence="11">
    <location>
        <begin position="59"/>
        <end position="76"/>
    </location>
</feature>
<keyword evidence="4 11" id="KW-0813">Transport</keyword>
<dbReference type="PANTHER" id="PTHR30614:SF20">
    <property type="entry name" value="GLUTAMINE TRANSPORT SYSTEM PERMEASE PROTEIN GLNP"/>
    <property type="match status" value="1"/>
</dbReference>
<keyword evidence="5" id="KW-1003">Cell membrane</keyword>
<dbReference type="Pfam" id="PF00528">
    <property type="entry name" value="BPD_transp_1"/>
    <property type="match status" value="1"/>
</dbReference>
<proteinExistence type="inferred from homology"/>
<gene>
    <name evidence="13" type="ORF">AB3G37_09770</name>
</gene>
<keyword evidence="10 11" id="KW-0472">Membrane</keyword>
<comment type="function">
    <text evidence="1">Part of the binding-protein-dependent transport system for glutamine; probably responsible for the translocation of the substrate across the membrane.</text>
</comment>
<dbReference type="PANTHER" id="PTHR30614">
    <property type="entry name" value="MEMBRANE COMPONENT OF AMINO ACID ABC TRANSPORTER"/>
    <property type="match status" value="1"/>
</dbReference>
<dbReference type="NCBIfam" id="TIGR01726">
    <property type="entry name" value="HEQRo_perm_3TM"/>
    <property type="match status" value="1"/>
</dbReference>
<evidence type="ECO:0000256" key="5">
    <source>
        <dbReference type="ARBA" id="ARBA00022475"/>
    </source>
</evidence>
<keyword evidence="7 11" id="KW-0812">Transmembrane</keyword>
<keyword evidence="6" id="KW-0997">Cell inner membrane</keyword>
<dbReference type="GO" id="GO:0006865">
    <property type="term" value="P:amino acid transport"/>
    <property type="evidence" value="ECO:0007669"/>
    <property type="project" value="UniProtKB-KW"/>
</dbReference>
<dbReference type="CDD" id="cd06261">
    <property type="entry name" value="TM_PBP2"/>
    <property type="match status" value="1"/>
</dbReference>
<evidence type="ECO:0000256" key="7">
    <source>
        <dbReference type="ARBA" id="ARBA00022692"/>
    </source>
</evidence>
<evidence type="ECO:0000256" key="11">
    <source>
        <dbReference type="RuleBase" id="RU363032"/>
    </source>
</evidence>
<evidence type="ECO:0000256" key="3">
    <source>
        <dbReference type="ARBA" id="ARBA00010072"/>
    </source>
</evidence>
<evidence type="ECO:0000259" key="12">
    <source>
        <dbReference type="PROSITE" id="PS50928"/>
    </source>
</evidence>
<dbReference type="RefSeq" id="WP_369790515.1">
    <property type="nucleotide sequence ID" value="NZ_CP165628.1"/>
</dbReference>
<evidence type="ECO:0000256" key="9">
    <source>
        <dbReference type="ARBA" id="ARBA00022989"/>
    </source>
</evidence>
<keyword evidence="8" id="KW-0029">Amino-acid transport</keyword>
<dbReference type="PROSITE" id="PS50928">
    <property type="entry name" value="ABC_TM1"/>
    <property type="match status" value="1"/>
</dbReference>
<dbReference type="InterPro" id="IPR035906">
    <property type="entry name" value="MetI-like_sf"/>
</dbReference>
<dbReference type="EMBL" id="CP165628">
    <property type="protein sequence ID" value="XDU74331.1"/>
    <property type="molecule type" value="Genomic_DNA"/>
</dbReference>
<dbReference type="GO" id="GO:0043190">
    <property type="term" value="C:ATP-binding cassette (ABC) transporter complex"/>
    <property type="evidence" value="ECO:0007669"/>
    <property type="project" value="InterPro"/>
</dbReference>
<comment type="subcellular location">
    <subcellularLocation>
        <location evidence="2">Cell inner membrane</location>
        <topology evidence="2">Multi-pass membrane protein</topology>
    </subcellularLocation>
    <subcellularLocation>
        <location evidence="11">Cell membrane</location>
        <topology evidence="11">Multi-pass membrane protein</topology>
    </subcellularLocation>
</comment>
<dbReference type="GO" id="GO:0022857">
    <property type="term" value="F:transmembrane transporter activity"/>
    <property type="evidence" value="ECO:0007669"/>
    <property type="project" value="InterPro"/>
</dbReference>
<comment type="similarity">
    <text evidence="3">Belongs to the binding-protein-dependent transport system permease family. HisMQ subfamily.</text>
</comment>
<accession>A0AB39VY44</accession>
<dbReference type="InterPro" id="IPR010065">
    <property type="entry name" value="AA_ABC_transptr_permease_3TM"/>
</dbReference>
<name>A0AB39VY44_9GAMM</name>
<evidence type="ECO:0000256" key="2">
    <source>
        <dbReference type="ARBA" id="ARBA00004429"/>
    </source>
</evidence>
<dbReference type="InterPro" id="IPR000515">
    <property type="entry name" value="MetI-like"/>
</dbReference>
<evidence type="ECO:0000256" key="1">
    <source>
        <dbReference type="ARBA" id="ARBA00003159"/>
    </source>
</evidence>
<dbReference type="AlphaFoldDB" id="A0AB39VY44"/>
<organism evidence="13">
    <name type="scientific">Rouxiella sp. WC2420</name>
    <dbReference type="NCBI Taxonomy" id="3234145"/>
    <lineage>
        <taxon>Bacteria</taxon>
        <taxon>Pseudomonadati</taxon>
        <taxon>Pseudomonadota</taxon>
        <taxon>Gammaproteobacteria</taxon>
        <taxon>Enterobacterales</taxon>
        <taxon>Yersiniaceae</taxon>
        <taxon>Rouxiella</taxon>
    </lineage>
</organism>
<dbReference type="Gene3D" id="1.10.3720.10">
    <property type="entry name" value="MetI-like"/>
    <property type="match status" value="1"/>
</dbReference>
<evidence type="ECO:0000256" key="10">
    <source>
        <dbReference type="ARBA" id="ARBA00023136"/>
    </source>
</evidence>
<feature type="transmembrane region" description="Helical" evidence="11">
    <location>
        <begin position="181"/>
        <end position="208"/>
    </location>
</feature>
<reference evidence="13" key="1">
    <citation type="submission" date="2024-07" db="EMBL/GenBank/DDBJ databases">
        <authorList>
            <person name="Biller S.J."/>
        </authorList>
    </citation>
    <scope>NUCLEOTIDE SEQUENCE</scope>
    <source>
        <strain evidence="13">WC2420</strain>
    </source>
</reference>
<feature type="domain" description="ABC transmembrane type-1" evidence="12">
    <location>
        <begin position="12"/>
        <end position="200"/>
    </location>
</feature>
<keyword evidence="9 11" id="KW-1133">Transmembrane helix</keyword>
<evidence type="ECO:0000256" key="4">
    <source>
        <dbReference type="ARBA" id="ARBA00022448"/>
    </source>
</evidence>
<evidence type="ECO:0000256" key="8">
    <source>
        <dbReference type="ARBA" id="ARBA00022970"/>
    </source>
</evidence>
<feature type="transmembrane region" description="Helical" evidence="11">
    <location>
        <begin position="12"/>
        <end position="38"/>
    </location>
</feature>
<evidence type="ECO:0000313" key="13">
    <source>
        <dbReference type="EMBL" id="XDU74331.1"/>
    </source>
</evidence>
<sequence>MLQYLPTLLDGLWITLWLAVLGIFLGFALGVLGAVASVSSIKTYRIVCRVYVEFFRNTPMLIQLLVLFFGLPALGIRLSPLIAASLALILNNTAYIMEIVRGGILSTDKGQYEAAESLGLTRGQALRFVVLPPAIEKVFSPIVSQSVLLMLSTSIVSTIGVPELTGAAMQISSDTFRALELYLSLAIIYVLLNYIFRAALTILWQALFKKTGQKRLFQRVAKPIVITKLDVRSGNNA</sequence>
<dbReference type="SUPFAM" id="SSF161098">
    <property type="entry name" value="MetI-like"/>
    <property type="match status" value="1"/>
</dbReference>
<dbReference type="InterPro" id="IPR043429">
    <property type="entry name" value="ArtM/GltK/GlnP/TcyL/YhdX-like"/>
</dbReference>
<evidence type="ECO:0000256" key="6">
    <source>
        <dbReference type="ARBA" id="ARBA00022519"/>
    </source>
</evidence>
<protein>
    <submittedName>
        <fullName evidence="13">Amino acid ABC transporter permease</fullName>
    </submittedName>
</protein>